<dbReference type="HOGENOM" id="CLU_1464975_0_0_1"/>
<dbReference type="KEGG" id="ehx:EMIHUDRAFT_444317"/>
<organism evidence="2 3">
    <name type="scientific">Emiliania huxleyi (strain CCMP1516)</name>
    <dbReference type="NCBI Taxonomy" id="280463"/>
    <lineage>
        <taxon>Eukaryota</taxon>
        <taxon>Haptista</taxon>
        <taxon>Haptophyta</taxon>
        <taxon>Prymnesiophyceae</taxon>
        <taxon>Isochrysidales</taxon>
        <taxon>Noelaerhabdaceae</taxon>
        <taxon>Emiliania</taxon>
    </lineage>
</organism>
<dbReference type="GeneID" id="17267650"/>
<protein>
    <submittedName>
        <fullName evidence="2">Uncharacterized protein</fullName>
    </submittedName>
</protein>
<evidence type="ECO:0000313" key="3">
    <source>
        <dbReference type="Proteomes" id="UP000013827"/>
    </source>
</evidence>
<proteinExistence type="predicted"/>
<evidence type="ECO:0000313" key="2">
    <source>
        <dbReference type="EnsemblProtists" id="EOD22104"/>
    </source>
</evidence>
<dbReference type="RefSeq" id="XP_005785302.1">
    <property type="nucleotide sequence ID" value="XM_005785245.1"/>
</dbReference>
<accession>A0A0D3JF19</accession>
<reference evidence="3" key="1">
    <citation type="journal article" date="2013" name="Nature">
        <title>Pan genome of the phytoplankton Emiliania underpins its global distribution.</title>
        <authorList>
            <person name="Read B.A."/>
            <person name="Kegel J."/>
            <person name="Klute M.J."/>
            <person name="Kuo A."/>
            <person name="Lefebvre S.C."/>
            <person name="Maumus F."/>
            <person name="Mayer C."/>
            <person name="Miller J."/>
            <person name="Monier A."/>
            <person name="Salamov A."/>
            <person name="Young J."/>
            <person name="Aguilar M."/>
            <person name="Claverie J.M."/>
            <person name="Frickenhaus S."/>
            <person name="Gonzalez K."/>
            <person name="Herman E.K."/>
            <person name="Lin Y.C."/>
            <person name="Napier J."/>
            <person name="Ogata H."/>
            <person name="Sarno A.F."/>
            <person name="Shmutz J."/>
            <person name="Schroeder D."/>
            <person name="de Vargas C."/>
            <person name="Verret F."/>
            <person name="von Dassow P."/>
            <person name="Valentin K."/>
            <person name="Van de Peer Y."/>
            <person name="Wheeler G."/>
            <person name="Dacks J.B."/>
            <person name="Delwiche C.F."/>
            <person name="Dyhrman S.T."/>
            <person name="Glockner G."/>
            <person name="John U."/>
            <person name="Richards T."/>
            <person name="Worden A.Z."/>
            <person name="Zhang X."/>
            <person name="Grigoriev I.V."/>
            <person name="Allen A.E."/>
            <person name="Bidle K."/>
            <person name="Borodovsky M."/>
            <person name="Bowler C."/>
            <person name="Brownlee C."/>
            <person name="Cock J.M."/>
            <person name="Elias M."/>
            <person name="Gladyshev V.N."/>
            <person name="Groth M."/>
            <person name="Guda C."/>
            <person name="Hadaegh A."/>
            <person name="Iglesias-Rodriguez M.D."/>
            <person name="Jenkins J."/>
            <person name="Jones B.M."/>
            <person name="Lawson T."/>
            <person name="Leese F."/>
            <person name="Lindquist E."/>
            <person name="Lobanov A."/>
            <person name="Lomsadze A."/>
            <person name="Malik S.B."/>
            <person name="Marsh M.E."/>
            <person name="Mackinder L."/>
            <person name="Mock T."/>
            <person name="Mueller-Roeber B."/>
            <person name="Pagarete A."/>
            <person name="Parker M."/>
            <person name="Probert I."/>
            <person name="Quesneville H."/>
            <person name="Raines C."/>
            <person name="Rensing S.A."/>
            <person name="Riano-Pachon D.M."/>
            <person name="Richier S."/>
            <person name="Rokitta S."/>
            <person name="Shiraiwa Y."/>
            <person name="Soanes D.M."/>
            <person name="van der Giezen M."/>
            <person name="Wahlund T.M."/>
            <person name="Williams B."/>
            <person name="Wilson W."/>
            <person name="Wolfe G."/>
            <person name="Wurch L.L."/>
        </authorList>
    </citation>
    <scope>NUCLEOTIDE SEQUENCE</scope>
</reference>
<dbReference type="KEGG" id="ehx:EMIHUDRAFT_441732"/>
<dbReference type="RefSeq" id="XP_005774533.1">
    <property type="nucleotide sequence ID" value="XM_005774476.1"/>
</dbReference>
<dbReference type="EnsemblProtists" id="EOD22104">
    <property type="protein sequence ID" value="EOD22104"/>
    <property type="gene ID" value="EMIHUDRAFT_444317"/>
</dbReference>
<dbReference type="EnsemblProtists" id="EOD32873">
    <property type="protein sequence ID" value="EOD32873"/>
    <property type="gene ID" value="EMIHUDRAFT_441732"/>
</dbReference>
<evidence type="ECO:0000256" key="1">
    <source>
        <dbReference type="SAM" id="MobiDB-lite"/>
    </source>
</evidence>
<sequence>MLVCACCFLLRIGMLLVKQLELHDLIGGASPGDDPLELFTPQWFLLADLLPRILPLAAFILLMHRRGHRHTHRRRRRTAAALHSRIVHRLGEPARRRWRPPCRAEASGREVVSVRRRSLPRVVRSGTRASESRGQGHVPRTPTYSTAHRTPDTGAGGRVDLDPCGCVSCEAEARCARVFMQYGTQ</sequence>
<keyword evidence="3" id="KW-1185">Reference proteome</keyword>
<dbReference type="GeneID" id="17278145"/>
<dbReference type="PaxDb" id="2903-EOD22104"/>
<feature type="region of interest" description="Disordered" evidence="1">
    <location>
        <begin position="122"/>
        <end position="157"/>
    </location>
</feature>
<reference evidence="2" key="2">
    <citation type="submission" date="2024-10" db="UniProtKB">
        <authorList>
            <consortium name="EnsemblProtists"/>
        </authorList>
    </citation>
    <scope>IDENTIFICATION</scope>
</reference>
<dbReference type="Proteomes" id="UP000013827">
    <property type="component" value="Unassembled WGS sequence"/>
</dbReference>
<dbReference type="AlphaFoldDB" id="A0A0D3JF19"/>
<name>A0A0D3JF19_EMIH1</name>